<feature type="transmembrane region" description="Helical" evidence="2">
    <location>
        <begin position="12"/>
        <end position="36"/>
    </location>
</feature>
<sequence>MNRQTLAISPYISYQPIFFQFVLILPLILLLLFILITSQLENEPYTESIPFQNGPINSRSNMLENQTNQKSTHIKPLSTTSRINQVSKLLKRKSIKSTLCKNKDLKTTKRKKTQRLNTTIDKESLHYDVSYNSSDGQTTDRSLNKTLDIINTSGSDRLLRQRSSGAWYGVDLEYDDDDDDDDNDDEQHKGDNVNHPDDDESDNDILRKTSTKQDINVSKRWTINEESSDLYTSKSVTSLRNEYTLSKEPDSDQTEDSNYMERSIAGHDENSFDWNCQEATTSRSHVANDQLRQIVSNLSERSSTISEHTVGDDNLQQYDDDNNQIVDDYADYDVDNSLNSSRELHSNGNSRQTNDWNRYTSLTNVEDDENDGNDYAEDDVMIEFRSQQDKFPTYIDEETRFSAGISEIPVSTTANTSHLDYSQLDLNDDLVAKDLQLTDSDDDDGDSSLTGQGGELCTDENDATVVSYNIDQDHDDDDDQVHRNTILQYTEYHQNESEMISHNDNSFTTYNVQHRQRLDHDDGNNNINRPTFFISDDDDDDN</sequence>
<feature type="region of interest" description="Disordered" evidence="1">
    <location>
        <begin position="338"/>
        <end position="358"/>
    </location>
</feature>
<evidence type="ECO:0000256" key="1">
    <source>
        <dbReference type="SAM" id="MobiDB-lite"/>
    </source>
</evidence>
<keyword evidence="4" id="KW-1185">Reference proteome</keyword>
<dbReference type="STRING" id="31246.A0A183P8W7"/>
<feature type="region of interest" description="Disordered" evidence="1">
    <location>
        <begin position="517"/>
        <end position="542"/>
    </location>
</feature>
<accession>A0A183P8W7</accession>
<feature type="region of interest" description="Disordered" evidence="1">
    <location>
        <begin position="437"/>
        <end position="458"/>
    </location>
</feature>
<reference evidence="3 4" key="1">
    <citation type="submission" date="2018-11" db="EMBL/GenBank/DDBJ databases">
        <authorList>
            <consortium name="Pathogen Informatics"/>
        </authorList>
    </citation>
    <scope>NUCLEOTIDE SEQUENCE [LARGE SCALE GENOMIC DNA]</scope>
    <source>
        <strain>Denwood</strain>
        <strain evidence="4">Zambia</strain>
    </source>
</reference>
<feature type="compositionally biased region" description="Basic and acidic residues" evidence="1">
    <location>
        <begin position="186"/>
        <end position="196"/>
    </location>
</feature>
<name>A0A183P8W7_9TREM</name>
<feature type="region of interest" description="Disordered" evidence="1">
    <location>
        <begin position="170"/>
        <end position="211"/>
    </location>
</feature>
<dbReference type="Proteomes" id="UP000269396">
    <property type="component" value="Unassembled WGS sequence"/>
</dbReference>
<evidence type="ECO:0000313" key="3">
    <source>
        <dbReference type="EMBL" id="VDP56052.1"/>
    </source>
</evidence>
<keyword evidence="2" id="KW-1133">Transmembrane helix</keyword>
<dbReference type="EMBL" id="UZAL01030886">
    <property type="protein sequence ID" value="VDP56052.1"/>
    <property type="molecule type" value="Genomic_DNA"/>
</dbReference>
<evidence type="ECO:0000256" key="2">
    <source>
        <dbReference type="SAM" id="Phobius"/>
    </source>
</evidence>
<keyword evidence="2" id="KW-0812">Transmembrane</keyword>
<organism evidence="3 4">
    <name type="scientific">Schistosoma mattheei</name>
    <dbReference type="NCBI Taxonomy" id="31246"/>
    <lineage>
        <taxon>Eukaryota</taxon>
        <taxon>Metazoa</taxon>
        <taxon>Spiralia</taxon>
        <taxon>Lophotrochozoa</taxon>
        <taxon>Platyhelminthes</taxon>
        <taxon>Trematoda</taxon>
        <taxon>Digenea</taxon>
        <taxon>Strigeidida</taxon>
        <taxon>Schistosomatoidea</taxon>
        <taxon>Schistosomatidae</taxon>
        <taxon>Schistosoma</taxon>
    </lineage>
</organism>
<evidence type="ECO:0000313" key="4">
    <source>
        <dbReference type="Proteomes" id="UP000269396"/>
    </source>
</evidence>
<feature type="compositionally biased region" description="Acidic residues" evidence="1">
    <location>
        <begin position="172"/>
        <end position="185"/>
    </location>
</feature>
<dbReference type="AlphaFoldDB" id="A0A183P8W7"/>
<proteinExistence type="predicted"/>
<keyword evidence="2" id="KW-0472">Membrane</keyword>
<gene>
    <name evidence="3" type="ORF">SMTD_LOCUS10803</name>
</gene>
<protein>
    <submittedName>
        <fullName evidence="3">Uncharacterized protein</fullName>
    </submittedName>
</protein>